<proteinExistence type="predicted"/>
<sequence length="382" mass="43947">MIEQLSDEQGGQDTTGRGRRELIAWNGLLVQLGLQDCFKADEFRKVTPKLFSWDIRRAAPGMICSKLDRFYLNQTLTQIGGQTAIWPTLSHVSDHAPIFVKKQPRPTKPPHQLAFNRHLLSSEEEKTPLLELWNRAISVNPDNSWNTRFVTGLKAIKEYSDQKTRSHRIQRREAFTAQLAPVFTAEMELQRDWNDQQARETLNKAQMDLHQQRQKQLEAKHDRHMSEWTRIGDRCNKEFFEFHTGYKKPAPVRELINNGSSLTNHAEMQSYVDSFYINLYSRDMVEANQEARQNCFTSVPRCVTRAQGEKLLLSPCIQEVIEAVKSLPSGKAPGLDGVPIEFFKTFLDETGPNFLDLIKEIFASKSLCRALNTSKIRLLSKN</sequence>
<dbReference type="Proteomes" id="UP000006727">
    <property type="component" value="Chromosome 23"/>
</dbReference>
<organism evidence="1">
    <name type="scientific">Physcomitrium patens</name>
    <name type="common">Spreading-leaved earth moss</name>
    <name type="synonym">Physcomitrella patens</name>
    <dbReference type="NCBI Taxonomy" id="3218"/>
    <lineage>
        <taxon>Eukaryota</taxon>
        <taxon>Viridiplantae</taxon>
        <taxon>Streptophyta</taxon>
        <taxon>Embryophyta</taxon>
        <taxon>Bryophyta</taxon>
        <taxon>Bryophytina</taxon>
        <taxon>Bryopsida</taxon>
        <taxon>Funariidae</taxon>
        <taxon>Funariales</taxon>
        <taxon>Funariaceae</taxon>
        <taxon>Physcomitrium</taxon>
    </lineage>
</organism>
<dbReference type="EnsemblPlants" id="Pp3c23_19770V3.2">
    <property type="protein sequence ID" value="PAC:32949729.CDS.1"/>
    <property type="gene ID" value="Pp3c23_19770"/>
</dbReference>
<evidence type="ECO:0000313" key="1">
    <source>
        <dbReference type="EMBL" id="PNR29626.1"/>
    </source>
</evidence>
<dbReference type="EMBL" id="ABEU02000023">
    <property type="protein sequence ID" value="PNR29626.1"/>
    <property type="molecule type" value="Genomic_DNA"/>
</dbReference>
<accession>A0A2K1IK25</accession>
<dbReference type="Gramene" id="Pp3c23_19770V3.1">
    <property type="protein sequence ID" value="PAC:32949728.CDS.1"/>
    <property type="gene ID" value="Pp3c23_19770"/>
</dbReference>
<dbReference type="InParanoid" id="A0A2K1IK25"/>
<evidence type="ECO:0008006" key="4">
    <source>
        <dbReference type="Google" id="ProtNLM"/>
    </source>
</evidence>
<dbReference type="STRING" id="3218.A0A2K1IK25"/>
<reference evidence="1 3" key="1">
    <citation type="journal article" date="2008" name="Science">
        <title>The Physcomitrella genome reveals evolutionary insights into the conquest of land by plants.</title>
        <authorList>
            <person name="Rensing S."/>
            <person name="Lang D."/>
            <person name="Zimmer A."/>
            <person name="Terry A."/>
            <person name="Salamov A."/>
            <person name="Shapiro H."/>
            <person name="Nishiyama T."/>
            <person name="Perroud P.-F."/>
            <person name="Lindquist E."/>
            <person name="Kamisugi Y."/>
            <person name="Tanahashi T."/>
            <person name="Sakakibara K."/>
            <person name="Fujita T."/>
            <person name="Oishi K."/>
            <person name="Shin-I T."/>
            <person name="Kuroki Y."/>
            <person name="Toyoda A."/>
            <person name="Suzuki Y."/>
            <person name="Hashimoto A."/>
            <person name="Yamaguchi K."/>
            <person name="Sugano A."/>
            <person name="Kohara Y."/>
            <person name="Fujiyama A."/>
            <person name="Anterola A."/>
            <person name="Aoki S."/>
            <person name="Ashton N."/>
            <person name="Barbazuk W.B."/>
            <person name="Barker E."/>
            <person name="Bennetzen J."/>
            <person name="Bezanilla M."/>
            <person name="Blankenship R."/>
            <person name="Cho S.H."/>
            <person name="Dutcher S."/>
            <person name="Estelle M."/>
            <person name="Fawcett J.A."/>
            <person name="Gundlach H."/>
            <person name="Hanada K."/>
            <person name="Heyl A."/>
            <person name="Hicks K.A."/>
            <person name="Hugh J."/>
            <person name="Lohr M."/>
            <person name="Mayer K."/>
            <person name="Melkozernov A."/>
            <person name="Murata T."/>
            <person name="Nelson D."/>
            <person name="Pils B."/>
            <person name="Prigge M."/>
            <person name="Reiss B."/>
            <person name="Renner T."/>
            <person name="Rombauts S."/>
            <person name="Rushton P."/>
            <person name="Sanderfoot A."/>
            <person name="Schween G."/>
            <person name="Shiu S.-H."/>
            <person name="Stueber K."/>
            <person name="Theodoulou F.L."/>
            <person name="Tu H."/>
            <person name="Van de Peer Y."/>
            <person name="Verrier P.J."/>
            <person name="Waters E."/>
            <person name="Wood A."/>
            <person name="Yang L."/>
            <person name="Cove D."/>
            <person name="Cuming A."/>
            <person name="Hasebe M."/>
            <person name="Lucas S."/>
            <person name="Mishler D.B."/>
            <person name="Reski R."/>
            <person name="Grigoriev I."/>
            <person name="Quatrano R.S."/>
            <person name="Boore J.L."/>
        </authorList>
    </citation>
    <scope>NUCLEOTIDE SEQUENCE [LARGE SCALE GENOMIC DNA]</scope>
    <source>
        <strain evidence="2 3">cv. Gransden 2004</strain>
    </source>
</reference>
<evidence type="ECO:0000313" key="2">
    <source>
        <dbReference type="EnsemblPlants" id="PAC:32949728.CDS.1"/>
    </source>
</evidence>
<dbReference type="PANTHER" id="PTHR19446">
    <property type="entry name" value="REVERSE TRANSCRIPTASES"/>
    <property type="match status" value="1"/>
</dbReference>
<keyword evidence="3" id="KW-1185">Reference proteome</keyword>
<dbReference type="AlphaFoldDB" id="A0A2K1IK25"/>
<name>A0A2K1IK25_PHYPA</name>
<dbReference type="EnsemblPlants" id="Pp3c23_19770V3.1">
    <property type="protein sequence ID" value="PAC:32949728.CDS.1"/>
    <property type="gene ID" value="Pp3c23_19770"/>
</dbReference>
<reference evidence="2" key="3">
    <citation type="submission" date="2020-12" db="UniProtKB">
        <authorList>
            <consortium name="EnsemblPlants"/>
        </authorList>
    </citation>
    <scope>IDENTIFICATION</scope>
</reference>
<protein>
    <recommendedName>
        <fullName evidence="4">Reverse transcriptase domain-containing protein</fullName>
    </recommendedName>
</protein>
<evidence type="ECO:0000313" key="3">
    <source>
        <dbReference type="Proteomes" id="UP000006727"/>
    </source>
</evidence>
<gene>
    <name evidence="1" type="ORF">PHYPA_028320</name>
</gene>
<dbReference type="Gramene" id="Pp3c23_19770V3.2">
    <property type="protein sequence ID" value="PAC:32949729.CDS.1"/>
    <property type="gene ID" value="Pp3c23_19770"/>
</dbReference>
<reference evidence="1 3" key="2">
    <citation type="journal article" date="2018" name="Plant J.">
        <title>The Physcomitrella patens chromosome-scale assembly reveals moss genome structure and evolution.</title>
        <authorList>
            <person name="Lang D."/>
            <person name="Ullrich K.K."/>
            <person name="Murat F."/>
            <person name="Fuchs J."/>
            <person name="Jenkins J."/>
            <person name="Haas F.B."/>
            <person name="Piednoel M."/>
            <person name="Gundlach H."/>
            <person name="Van Bel M."/>
            <person name="Meyberg R."/>
            <person name="Vives C."/>
            <person name="Morata J."/>
            <person name="Symeonidi A."/>
            <person name="Hiss M."/>
            <person name="Muchero W."/>
            <person name="Kamisugi Y."/>
            <person name="Saleh O."/>
            <person name="Blanc G."/>
            <person name="Decker E.L."/>
            <person name="van Gessel N."/>
            <person name="Grimwood J."/>
            <person name="Hayes R.D."/>
            <person name="Graham S.W."/>
            <person name="Gunter L.E."/>
            <person name="McDaniel S.F."/>
            <person name="Hoernstein S.N.W."/>
            <person name="Larsson A."/>
            <person name="Li F.W."/>
            <person name="Perroud P.F."/>
            <person name="Phillips J."/>
            <person name="Ranjan P."/>
            <person name="Rokshar D.S."/>
            <person name="Rothfels C.J."/>
            <person name="Schneider L."/>
            <person name="Shu S."/>
            <person name="Stevenson D.W."/>
            <person name="Thummler F."/>
            <person name="Tillich M."/>
            <person name="Villarreal Aguilar J.C."/>
            <person name="Widiez T."/>
            <person name="Wong G.K."/>
            <person name="Wymore A."/>
            <person name="Zhang Y."/>
            <person name="Zimmer A.D."/>
            <person name="Quatrano R.S."/>
            <person name="Mayer K.F.X."/>
            <person name="Goodstein D."/>
            <person name="Casacuberta J.M."/>
            <person name="Vandepoele K."/>
            <person name="Reski R."/>
            <person name="Cuming A.C."/>
            <person name="Tuskan G.A."/>
            <person name="Maumus F."/>
            <person name="Salse J."/>
            <person name="Schmutz J."/>
            <person name="Rensing S.A."/>
        </authorList>
    </citation>
    <scope>NUCLEOTIDE SEQUENCE [LARGE SCALE GENOMIC DNA]</scope>
    <source>
        <strain evidence="2 3">cv. Gransden 2004</strain>
    </source>
</reference>